<keyword evidence="1" id="KW-0732">Signal</keyword>
<feature type="signal peptide" evidence="1">
    <location>
        <begin position="1"/>
        <end position="21"/>
    </location>
</feature>
<gene>
    <name evidence="2" type="ORF">I316_03601</name>
</gene>
<dbReference type="AlphaFoldDB" id="A0A1B9GU34"/>
<dbReference type="EMBL" id="KV700124">
    <property type="protein sequence ID" value="OCF34560.1"/>
    <property type="molecule type" value="Genomic_DNA"/>
</dbReference>
<keyword evidence="3" id="KW-1185">Reference proteome</keyword>
<feature type="chain" id="PRO_5008627368" evidence="1">
    <location>
        <begin position="22"/>
        <end position="133"/>
    </location>
</feature>
<reference evidence="3" key="2">
    <citation type="submission" date="2013-12" db="EMBL/GenBank/DDBJ databases">
        <title>Evolution of pathogenesis and genome organization in the Tremellales.</title>
        <authorList>
            <person name="Cuomo C."/>
            <person name="Litvintseva A."/>
            <person name="Heitman J."/>
            <person name="Chen Y."/>
            <person name="Sun S."/>
            <person name="Springer D."/>
            <person name="Dromer F."/>
            <person name="Young S."/>
            <person name="Zeng Q."/>
            <person name="Chapman S."/>
            <person name="Gujja S."/>
            <person name="Saif S."/>
            <person name="Birren B."/>
        </authorList>
    </citation>
    <scope>NUCLEOTIDE SEQUENCE [LARGE SCALE GENOMIC DNA]</scope>
    <source>
        <strain evidence="3">BCC8398</strain>
    </source>
</reference>
<protein>
    <submittedName>
        <fullName evidence="2">Uncharacterized protein</fullName>
    </submittedName>
</protein>
<dbReference type="OrthoDB" id="2560010at2759"/>
<sequence length="133" mass="14755">MNTKLALVSLLAAVGVNLVVAVPAPEYVPPVTVFRPENKTMEQFKYEFHDLCPRYDGESEITDRRIYVYTTFEVSADQGNDQWTGRRADVSCVYQYTTTEYVNIGIDVAMTLGGDAPVTIDPIEMGRGGPVRA</sequence>
<accession>A0A1B9GU34</accession>
<evidence type="ECO:0000313" key="3">
    <source>
        <dbReference type="Proteomes" id="UP000092666"/>
    </source>
</evidence>
<dbReference type="Proteomes" id="UP000092666">
    <property type="component" value="Unassembled WGS sequence"/>
</dbReference>
<evidence type="ECO:0000256" key="1">
    <source>
        <dbReference type="SAM" id="SignalP"/>
    </source>
</evidence>
<reference evidence="2 3" key="1">
    <citation type="submission" date="2013-07" db="EMBL/GenBank/DDBJ databases">
        <title>The Genome Sequence of Cryptococcus heveanensis BCC8398.</title>
        <authorList>
            <consortium name="The Broad Institute Genome Sequencing Platform"/>
            <person name="Cuomo C."/>
            <person name="Litvintseva A."/>
            <person name="Chen Y."/>
            <person name="Heitman J."/>
            <person name="Sun S."/>
            <person name="Springer D."/>
            <person name="Dromer F."/>
            <person name="Young S.K."/>
            <person name="Zeng Q."/>
            <person name="Gargeya S."/>
            <person name="Fitzgerald M."/>
            <person name="Abouelleil A."/>
            <person name="Alvarado L."/>
            <person name="Berlin A.M."/>
            <person name="Chapman S.B."/>
            <person name="Dewar J."/>
            <person name="Goldberg J."/>
            <person name="Griggs A."/>
            <person name="Gujja S."/>
            <person name="Hansen M."/>
            <person name="Howarth C."/>
            <person name="Imamovic A."/>
            <person name="Larimer J."/>
            <person name="McCowan C."/>
            <person name="Murphy C."/>
            <person name="Pearson M."/>
            <person name="Priest M."/>
            <person name="Roberts A."/>
            <person name="Saif S."/>
            <person name="Shea T."/>
            <person name="Sykes S."/>
            <person name="Wortman J."/>
            <person name="Nusbaum C."/>
            <person name="Birren B."/>
        </authorList>
    </citation>
    <scope>NUCLEOTIDE SEQUENCE [LARGE SCALE GENOMIC DNA]</scope>
    <source>
        <strain evidence="2 3">BCC8398</strain>
    </source>
</reference>
<organism evidence="2 3">
    <name type="scientific">Kwoniella heveanensis BCC8398</name>
    <dbReference type="NCBI Taxonomy" id="1296120"/>
    <lineage>
        <taxon>Eukaryota</taxon>
        <taxon>Fungi</taxon>
        <taxon>Dikarya</taxon>
        <taxon>Basidiomycota</taxon>
        <taxon>Agaricomycotina</taxon>
        <taxon>Tremellomycetes</taxon>
        <taxon>Tremellales</taxon>
        <taxon>Cryptococcaceae</taxon>
        <taxon>Kwoniella</taxon>
    </lineage>
</organism>
<name>A0A1B9GU34_9TREE</name>
<proteinExistence type="predicted"/>
<evidence type="ECO:0000313" key="2">
    <source>
        <dbReference type="EMBL" id="OCF34560.1"/>
    </source>
</evidence>